<feature type="region of interest" description="Disordered" evidence="1">
    <location>
        <begin position="57"/>
        <end position="87"/>
    </location>
</feature>
<organism evidence="3 4">
    <name type="scientific">Paracoccus onubensis</name>
    <dbReference type="NCBI Taxonomy" id="1675788"/>
    <lineage>
        <taxon>Bacteria</taxon>
        <taxon>Pseudomonadati</taxon>
        <taxon>Pseudomonadota</taxon>
        <taxon>Alphaproteobacteria</taxon>
        <taxon>Rhodobacterales</taxon>
        <taxon>Paracoccaceae</taxon>
        <taxon>Paracoccus</taxon>
    </lineage>
</organism>
<keyword evidence="4" id="KW-1185">Reference proteome</keyword>
<evidence type="ECO:0000256" key="1">
    <source>
        <dbReference type="SAM" id="MobiDB-lite"/>
    </source>
</evidence>
<dbReference type="AlphaFoldDB" id="A0A418T3V1"/>
<feature type="compositionally biased region" description="Acidic residues" evidence="1">
    <location>
        <begin position="117"/>
        <end position="127"/>
    </location>
</feature>
<evidence type="ECO:0000313" key="4">
    <source>
        <dbReference type="Proteomes" id="UP000284202"/>
    </source>
</evidence>
<evidence type="ECO:0000313" key="3">
    <source>
        <dbReference type="EMBL" id="RJE87899.1"/>
    </source>
</evidence>
<feature type="signal peptide" evidence="2">
    <location>
        <begin position="1"/>
        <end position="26"/>
    </location>
</feature>
<dbReference type="EMBL" id="QZCG01000002">
    <property type="protein sequence ID" value="RJE87899.1"/>
    <property type="molecule type" value="Genomic_DNA"/>
</dbReference>
<accession>A0A418T3V1</accession>
<reference evidence="4" key="1">
    <citation type="submission" date="2018-09" db="EMBL/GenBank/DDBJ databases">
        <title>Acidovorax cavernicola nov. sp. isolated from Gruta de las Maravillas (Aracena, Spain).</title>
        <authorList>
            <person name="Jurado V."/>
            <person name="Gutierrez-Patricio S."/>
            <person name="Gonzalez-Pimentel J.L."/>
            <person name="Miller A.Z."/>
            <person name="Laiz L."/>
            <person name="Saiz-Jimenez C."/>
        </authorList>
    </citation>
    <scope>NUCLEOTIDE SEQUENCE [LARGE SCALE GENOMIC DNA]</scope>
    <source>
        <strain evidence="4">1011MAR3C25</strain>
    </source>
</reference>
<proteinExistence type="predicted"/>
<evidence type="ECO:0000256" key="2">
    <source>
        <dbReference type="SAM" id="SignalP"/>
    </source>
</evidence>
<feature type="region of interest" description="Disordered" evidence="1">
    <location>
        <begin position="103"/>
        <end position="139"/>
    </location>
</feature>
<gene>
    <name evidence="3" type="ORF">D3P04_02960</name>
</gene>
<protein>
    <submittedName>
        <fullName evidence="3">Uncharacterized protein</fullName>
    </submittedName>
</protein>
<dbReference type="RefSeq" id="WP_119745808.1">
    <property type="nucleotide sequence ID" value="NZ_QZCG01000002.1"/>
</dbReference>
<feature type="compositionally biased region" description="Basic and acidic residues" evidence="1">
    <location>
        <begin position="78"/>
        <end position="87"/>
    </location>
</feature>
<dbReference type="Proteomes" id="UP000284202">
    <property type="component" value="Unassembled WGS sequence"/>
</dbReference>
<keyword evidence="2" id="KW-0732">Signal</keyword>
<sequence>MIGGTRGSWAWAQAALLSVSLHGAAAATLIYRPNWNFTPPPAPEEMRLEVTTLNPAGNTVQTQTLTPVSTPETSAARIEPELARQPEQEDVLARLENEAAAPVLSDTSLPMVQVPDAEPEPGQDGEDQSQPAAVDTAAADTDPRLVELFDRIRNLLTQPCLLALPALRGDNQIQLGVLAANDREISQLMDRLTDGLATQVTEAAVLLDQRQCPGLAFARRDPRYPVLGLGIQLESQDVSSGASLQGQISGGTGWYNTLLLVDDNGVVHDLRRFLIRSADRIRFEVPIARSGAARDTHQLVVAIATPNRPETVSRLSGETAERFFDALIREVGQEAMIGVSSIYVR</sequence>
<dbReference type="OrthoDB" id="7864706at2"/>
<feature type="compositionally biased region" description="Polar residues" evidence="1">
    <location>
        <begin position="57"/>
        <end position="73"/>
    </location>
</feature>
<comment type="caution">
    <text evidence="3">The sequence shown here is derived from an EMBL/GenBank/DDBJ whole genome shotgun (WGS) entry which is preliminary data.</text>
</comment>
<feature type="chain" id="PRO_5019442926" evidence="2">
    <location>
        <begin position="27"/>
        <end position="345"/>
    </location>
</feature>
<name>A0A418T3V1_9RHOB</name>